<dbReference type="Gene3D" id="1.20.1250.20">
    <property type="entry name" value="MFS general substrate transporter like domains"/>
    <property type="match status" value="1"/>
</dbReference>
<evidence type="ECO:0000256" key="2">
    <source>
        <dbReference type="ARBA" id="ARBA00005982"/>
    </source>
</evidence>
<evidence type="ECO:0000313" key="9">
    <source>
        <dbReference type="Proteomes" id="UP001630127"/>
    </source>
</evidence>
<feature type="transmembrane region" description="Helical" evidence="7">
    <location>
        <begin position="219"/>
        <end position="245"/>
    </location>
</feature>
<comment type="caution">
    <text evidence="8">The sequence shown here is derived from an EMBL/GenBank/DDBJ whole genome shotgun (WGS) entry which is preliminary data.</text>
</comment>
<keyword evidence="9" id="KW-1185">Reference proteome</keyword>
<keyword evidence="3 7" id="KW-0812">Transmembrane</keyword>
<sequence>MLLLSLTAAFSKLRPPHCESGSNLCKKPSEVQISVLYISLALASLGNSGTRFTIGSLGAKQFDKPKHQGIFFNWYIFVMYTSSVVCSILIVYIQDDISWAWGFGICLAGNIIGLALFLAGNNIYRRLKPQGSPFASLGRVIVAATRKRNMLLSINSEDHCQDTQTNAFVTPKKFFRFLNHAAMKAEGDTEQDGSIRKPWRICTVREVEDFKGLIKMLPLWLSGILIPAGTMPVFISIATCITIFLSDRFLFPMWENWTHRPITPLQRVGIGHVMDILSMVALALVEAKRLNIVRQNNLQDQDNAVVVVPMSVFWLVP</sequence>
<keyword evidence="5 7" id="KW-0472">Membrane</keyword>
<feature type="transmembrane region" description="Helical" evidence="7">
    <location>
        <begin position="99"/>
        <end position="119"/>
    </location>
</feature>
<comment type="subcellular location">
    <subcellularLocation>
        <location evidence="1">Membrane</location>
        <topology evidence="1">Multi-pass membrane protein</topology>
    </subcellularLocation>
</comment>
<accession>A0ABD3AH94</accession>
<comment type="similarity">
    <text evidence="6">Belongs to the major facilitator superfamily. Phosphate:H(+) symporter (TC 2.A.1.9) family.</text>
</comment>
<dbReference type="PANTHER" id="PTHR11654">
    <property type="entry name" value="OLIGOPEPTIDE TRANSPORTER-RELATED"/>
    <property type="match status" value="1"/>
</dbReference>
<dbReference type="GO" id="GO:0016020">
    <property type="term" value="C:membrane"/>
    <property type="evidence" value="ECO:0007669"/>
    <property type="project" value="UniProtKB-SubCell"/>
</dbReference>
<evidence type="ECO:0000313" key="8">
    <source>
        <dbReference type="EMBL" id="KAL3530629.1"/>
    </source>
</evidence>
<feature type="transmembrane region" description="Helical" evidence="7">
    <location>
        <begin position="265"/>
        <end position="285"/>
    </location>
</feature>
<evidence type="ECO:0000256" key="7">
    <source>
        <dbReference type="SAM" id="Phobius"/>
    </source>
</evidence>
<dbReference type="EMBL" id="JBJUIK010000004">
    <property type="protein sequence ID" value="KAL3530629.1"/>
    <property type="molecule type" value="Genomic_DNA"/>
</dbReference>
<dbReference type="InterPro" id="IPR000109">
    <property type="entry name" value="POT_fam"/>
</dbReference>
<feature type="transmembrane region" description="Helical" evidence="7">
    <location>
        <begin position="31"/>
        <end position="50"/>
    </location>
</feature>
<evidence type="ECO:0000256" key="5">
    <source>
        <dbReference type="ARBA" id="ARBA00023136"/>
    </source>
</evidence>
<dbReference type="Proteomes" id="UP001630127">
    <property type="component" value="Unassembled WGS sequence"/>
</dbReference>
<organism evidence="8 9">
    <name type="scientific">Cinchona calisaya</name>
    <dbReference type="NCBI Taxonomy" id="153742"/>
    <lineage>
        <taxon>Eukaryota</taxon>
        <taxon>Viridiplantae</taxon>
        <taxon>Streptophyta</taxon>
        <taxon>Embryophyta</taxon>
        <taxon>Tracheophyta</taxon>
        <taxon>Spermatophyta</taxon>
        <taxon>Magnoliopsida</taxon>
        <taxon>eudicotyledons</taxon>
        <taxon>Gunneridae</taxon>
        <taxon>Pentapetalae</taxon>
        <taxon>asterids</taxon>
        <taxon>lamiids</taxon>
        <taxon>Gentianales</taxon>
        <taxon>Rubiaceae</taxon>
        <taxon>Cinchonoideae</taxon>
        <taxon>Cinchoneae</taxon>
        <taxon>Cinchona</taxon>
    </lineage>
</organism>
<comment type="similarity">
    <text evidence="2">Belongs to the major facilitator superfamily. Proton-dependent oligopeptide transporter (POT/PTR) (TC 2.A.17) family.</text>
</comment>
<evidence type="ECO:0000256" key="6">
    <source>
        <dbReference type="ARBA" id="ARBA00044504"/>
    </source>
</evidence>
<reference evidence="8 9" key="1">
    <citation type="submission" date="2024-11" db="EMBL/GenBank/DDBJ databases">
        <title>A near-complete genome assembly of Cinchona calisaya.</title>
        <authorList>
            <person name="Lian D.C."/>
            <person name="Zhao X.W."/>
            <person name="Wei L."/>
        </authorList>
    </citation>
    <scope>NUCLEOTIDE SEQUENCE [LARGE SCALE GENOMIC DNA]</scope>
    <source>
        <tissue evidence="8">Nenye</tissue>
    </source>
</reference>
<protein>
    <submittedName>
        <fullName evidence="8">Uncharacterized protein</fullName>
    </submittedName>
</protein>
<evidence type="ECO:0000256" key="3">
    <source>
        <dbReference type="ARBA" id="ARBA00022692"/>
    </source>
</evidence>
<dbReference type="AlphaFoldDB" id="A0ABD3AH94"/>
<evidence type="ECO:0000256" key="4">
    <source>
        <dbReference type="ARBA" id="ARBA00022989"/>
    </source>
</evidence>
<keyword evidence="4 7" id="KW-1133">Transmembrane helix</keyword>
<evidence type="ECO:0000256" key="1">
    <source>
        <dbReference type="ARBA" id="ARBA00004141"/>
    </source>
</evidence>
<gene>
    <name evidence="8" type="ORF">ACH5RR_009951</name>
</gene>
<feature type="transmembrane region" description="Helical" evidence="7">
    <location>
        <begin position="71"/>
        <end position="93"/>
    </location>
</feature>
<dbReference type="InterPro" id="IPR036259">
    <property type="entry name" value="MFS_trans_sf"/>
</dbReference>
<dbReference type="SUPFAM" id="SSF103473">
    <property type="entry name" value="MFS general substrate transporter"/>
    <property type="match status" value="1"/>
</dbReference>
<dbReference type="Pfam" id="PF00854">
    <property type="entry name" value="PTR2"/>
    <property type="match status" value="1"/>
</dbReference>
<name>A0ABD3AH94_9GENT</name>
<proteinExistence type="inferred from homology"/>